<name>A0A918MLI8_9FLAO</name>
<reference evidence="1" key="1">
    <citation type="journal article" date="2014" name="Int. J. Syst. Evol. Microbiol.">
        <title>Complete genome sequence of Corynebacterium casei LMG S-19264T (=DSM 44701T), isolated from a smear-ripened cheese.</title>
        <authorList>
            <consortium name="US DOE Joint Genome Institute (JGI-PGF)"/>
            <person name="Walter F."/>
            <person name="Albersmeier A."/>
            <person name="Kalinowski J."/>
            <person name="Ruckert C."/>
        </authorList>
    </citation>
    <scope>NUCLEOTIDE SEQUENCE</scope>
    <source>
        <strain evidence="1">KCTC 12113</strain>
    </source>
</reference>
<organism evidence="1 2">
    <name type="scientific">Arenibacter certesii</name>
    <dbReference type="NCBI Taxonomy" id="228955"/>
    <lineage>
        <taxon>Bacteria</taxon>
        <taxon>Pseudomonadati</taxon>
        <taxon>Bacteroidota</taxon>
        <taxon>Flavobacteriia</taxon>
        <taxon>Flavobacteriales</taxon>
        <taxon>Flavobacteriaceae</taxon>
        <taxon>Arenibacter</taxon>
    </lineage>
</organism>
<evidence type="ECO:0000313" key="2">
    <source>
        <dbReference type="Proteomes" id="UP000634668"/>
    </source>
</evidence>
<evidence type="ECO:0000313" key="1">
    <source>
        <dbReference type="EMBL" id="GGW34560.1"/>
    </source>
</evidence>
<dbReference type="AlphaFoldDB" id="A0A918MLI8"/>
<accession>A0A918MLI8</accession>
<proteinExistence type="predicted"/>
<dbReference type="Proteomes" id="UP000634668">
    <property type="component" value="Unassembled WGS sequence"/>
</dbReference>
<keyword evidence="2" id="KW-1185">Reference proteome</keyword>
<comment type="caution">
    <text evidence="1">The sequence shown here is derived from an EMBL/GenBank/DDBJ whole genome shotgun (WGS) entry which is preliminary data.</text>
</comment>
<protein>
    <submittedName>
        <fullName evidence="1">Uncharacterized protein</fullName>
    </submittedName>
</protein>
<dbReference type="EMBL" id="BMWP01000011">
    <property type="protein sequence ID" value="GGW34560.1"/>
    <property type="molecule type" value="Genomic_DNA"/>
</dbReference>
<reference evidence="1" key="2">
    <citation type="submission" date="2020-09" db="EMBL/GenBank/DDBJ databases">
        <authorList>
            <person name="Sun Q."/>
            <person name="Kim S."/>
        </authorList>
    </citation>
    <scope>NUCLEOTIDE SEQUENCE</scope>
    <source>
        <strain evidence="1">KCTC 12113</strain>
    </source>
</reference>
<gene>
    <name evidence="1" type="ORF">GCM10007383_19480</name>
</gene>
<sequence>MFLLILAPSFKAIKYKFKSYSYNKLKPLNTIKNEETIRFTYRCTFNDNKCSIAIYFQKCPRVKIRG</sequence>